<gene>
    <name evidence="2" type="ORF">NCTC12376_03652</name>
</gene>
<name>A0A378P9K3_9GAMM</name>
<keyword evidence="1" id="KW-0472">Membrane</keyword>
<dbReference type="OrthoDB" id="5651794at2"/>
<protein>
    <submittedName>
        <fullName evidence="2">Ankyrin repeat protein</fullName>
    </submittedName>
</protein>
<organism evidence="2 3">
    <name type="scientific">Legionella quateirensis</name>
    <dbReference type="NCBI Taxonomy" id="45072"/>
    <lineage>
        <taxon>Bacteria</taxon>
        <taxon>Pseudomonadati</taxon>
        <taxon>Pseudomonadota</taxon>
        <taxon>Gammaproteobacteria</taxon>
        <taxon>Legionellales</taxon>
        <taxon>Legionellaceae</taxon>
        <taxon>Legionella</taxon>
    </lineage>
</organism>
<accession>A0A378P9K3</accession>
<keyword evidence="1" id="KW-1133">Transmembrane helix</keyword>
<dbReference type="AlphaFoldDB" id="A0A378P9K3"/>
<evidence type="ECO:0000256" key="1">
    <source>
        <dbReference type="SAM" id="Phobius"/>
    </source>
</evidence>
<keyword evidence="1" id="KW-0812">Transmembrane</keyword>
<dbReference type="Proteomes" id="UP000254230">
    <property type="component" value="Unassembled WGS sequence"/>
</dbReference>
<sequence length="97" mass="11015">MKFKADFKGLLNSKNDQMREHREIWKPIVANILISLTGIGLLALAGHALYQAVKSWNQNEEITVNKLMFFGQTESEKKVEDIEQAIESAPSDINKIK</sequence>
<evidence type="ECO:0000313" key="2">
    <source>
        <dbReference type="EMBL" id="STY83186.1"/>
    </source>
</evidence>
<reference evidence="2 3" key="1">
    <citation type="submission" date="2018-06" db="EMBL/GenBank/DDBJ databases">
        <authorList>
            <consortium name="Pathogen Informatics"/>
            <person name="Doyle S."/>
        </authorList>
    </citation>
    <scope>NUCLEOTIDE SEQUENCE [LARGE SCALE GENOMIC DNA]</scope>
    <source>
        <strain evidence="2 3">NCTC12376</strain>
    </source>
</reference>
<dbReference type="EMBL" id="UGOW01000004">
    <property type="protein sequence ID" value="STY83186.1"/>
    <property type="molecule type" value="Genomic_DNA"/>
</dbReference>
<dbReference type="RefSeq" id="WP_115148873.1">
    <property type="nucleotide sequence ID" value="NZ_UGOW01000004.1"/>
</dbReference>
<evidence type="ECO:0000313" key="3">
    <source>
        <dbReference type="Proteomes" id="UP000254230"/>
    </source>
</evidence>
<feature type="transmembrane region" description="Helical" evidence="1">
    <location>
        <begin position="28"/>
        <end position="50"/>
    </location>
</feature>
<proteinExistence type="predicted"/>